<comment type="similarity">
    <text evidence="2">Belongs to the YajC family.</text>
</comment>
<evidence type="ECO:0000313" key="12">
    <source>
        <dbReference type="Proteomes" id="UP000199376"/>
    </source>
</evidence>
<protein>
    <submittedName>
        <fullName evidence="11">Preprotein translocase subunit YajC</fullName>
    </submittedName>
</protein>
<evidence type="ECO:0000256" key="2">
    <source>
        <dbReference type="ARBA" id="ARBA00006742"/>
    </source>
</evidence>
<dbReference type="SMART" id="SM01323">
    <property type="entry name" value="YajC"/>
    <property type="match status" value="1"/>
</dbReference>
<dbReference type="PRINTS" id="PR01853">
    <property type="entry name" value="YAJCTRNLCASE"/>
</dbReference>
<evidence type="ECO:0000256" key="8">
    <source>
        <dbReference type="ARBA" id="ARBA00023010"/>
    </source>
</evidence>
<keyword evidence="5" id="KW-0812">Transmembrane</keyword>
<dbReference type="Pfam" id="PF02699">
    <property type="entry name" value="YajC"/>
    <property type="match status" value="1"/>
</dbReference>
<dbReference type="STRING" id="283737.SAMN05660453_0842"/>
<reference evidence="11 12" key="1">
    <citation type="submission" date="2016-10" db="EMBL/GenBank/DDBJ databases">
        <authorList>
            <person name="de Groot N.N."/>
        </authorList>
    </citation>
    <scope>NUCLEOTIDE SEQUENCE [LARGE SCALE GENOMIC DNA]</scope>
    <source>
        <strain evidence="11 12">DSM 19113</strain>
    </source>
</reference>
<name>A0A1I1FPS3_9LACO</name>
<keyword evidence="9" id="KW-0472">Membrane</keyword>
<keyword evidence="6" id="KW-0653">Protein transport</keyword>
<dbReference type="InterPro" id="IPR003849">
    <property type="entry name" value="Preprotein_translocase_YajC"/>
</dbReference>
<evidence type="ECO:0000256" key="3">
    <source>
        <dbReference type="ARBA" id="ARBA00022448"/>
    </source>
</evidence>
<evidence type="ECO:0000313" key="11">
    <source>
        <dbReference type="EMBL" id="SFC01345.1"/>
    </source>
</evidence>
<gene>
    <name evidence="11" type="ORF">SAMN05660453_0842</name>
</gene>
<keyword evidence="12" id="KW-1185">Reference proteome</keyword>
<dbReference type="GO" id="GO:0005886">
    <property type="term" value="C:plasma membrane"/>
    <property type="evidence" value="ECO:0007669"/>
    <property type="project" value="UniProtKB-SubCell"/>
</dbReference>
<dbReference type="RefSeq" id="WP_382419417.1">
    <property type="nucleotide sequence ID" value="NZ_FOLI01000003.1"/>
</dbReference>
<organism evidence="11 12">
    <name type="scientific">Fructobacillus durionis</name>
    <dbReference type="NCBI Taxonomy" id="283737"/>
    <lineage>
        <taxon>Bacteria</taxon>
        <taxon>Bacillati</taxon>
        <taxon>Bacillota</taxon>
        <taxon>Bacilli</taxon>
        <taxon>Lactobacillales</taxon>
        <taxon>Lactobacillaceae</taxon>
        <taxon>Fructobacillus</taxon>
    </lineage>
</organism>
<accession>A0A1I1FPS3</accession>
<dbReference type="EMBL" id="FOLI01000003">
    <property type="protein sequence ID" value="SFC01345.1"/>
    <property type="molecule type" value="Genomic_DNA"/>
</dbReference>
<keyword evidence="8" id="KW-0811">Translocation</keyword>
<sequence length="111" mass="12381">MQNLILPLILVVVMVFWMQRTQKKQAAKQAQMKNEMKKGSDVVTIGGLHAKVDRVNEAEKTVDLDCEGVILTFELTAIRSVKNAEEAKPAEEVKPEAEEAKSEAADEKKED</sequence>
<evidence type="ECO:0000256" key="5">
    <source>
        <dbReference type="ARBA" id="ARBA00022692"/>
    </source>
</evidence>
<dbReference type="Proteomes" id="UP000199376">
    <property type="component" value="Unassembled WGS sequence"/>
</dbReference>
<evidence type="ECO:0000256" key="6">
    <source>
        <dbReference type="ARBA" id="ARBA00022927"/>
    </source>
</evidence>
<evidence type="ECO:0000256" key="7">
    <source>
        <dbReference type="ARBA" id="ARBA00022989"/>
    </source>
</evidence>
<keyword evidence="3" id="KW-0813">Transport</keyword>
<keyword evidence="4" id="KW-1003">Cell membrane</keyword>
<evidence type="ECO:0000256" key="10">
    <source>
        <dbReference type="SAM" id="MobiDB-lite"/>
    </source>
</evidence>
<evidence type="ECO:0000256" key="1">
    <source>
        <dbReference type="ARBA" id="ARBA00004162"/>
    </source>
</evidence>
<dbReference type="PANTHER" id="PTHR33909:SF1">
    <property type="entry name" value="SEC TRANSLOCON ACCESSORY COMPLEX SUBUNIT YAJC"/>
    <property type="match status" value="1"/>
</dbReference>
<evidence type="ECO:0000256" key="9">
    <source>
        <dbReference type="ARBA" id="ARBA00023136"/>
    </source>
</evidence>
<dbReference type="AlphaFoldDB" id="A0A1I1FPS3"/>
<dbReference type="NCBIfam" id="TIGR00739">
    <property type="entry name" value="yajC"/>
    <property type="match status" value="1"/>
</dbReference>
<proteinExistence type="inferred from homology"/>
<dbReference type="PANTHER" id="PTHR33909">
    <property type="entry name" value="SEC TRANSLOCON ACCESSORY COMPLEX SUBUNIT YAJC"/>
    <property type="match status" value="1"/>
</dbReference>
<feature type="region of interest" description="Disordered" evidence="10">
    <location>
        <begin position="84"/>
        <end position="111"/>
    </location>
</feature>
<evidence type="ECO:0000256" key="4">
    <source>
        <dbReference type="ARBA" id="ARBA00022475"/>
    </source>
</evidence>
<comment type="subcellular location">
    <subcellularLocation>
        <location evidence="1">Cell membrane</location>
        <topology evidence="1">Single-pass membrane protein</topology>
    </subcellularLocation>
</comment>
<dbReference type="GO" id="GO:0015031">
    <property type="term" value="P:protein transport"/>
    <property type="evidence" value="ECO:0007669"/>
    <property type="project" value="UniProtKB-KW"/>
</dbReference>
<keyword evidence="7" id="KW-1133">Transmembrane helix</keyword>